<dbReference type="GO" id="GO:0034486">
    <property type="term" value="P:vacuolar transmembrane transport"/>
    <property type="evidence" value="ECO:0007669"/>
    <property type="project" value="TreeGrafter"/>
</dbReference>
<evidence type="ECO:0000259" key="9">
    <source>
        <dbReference type="Pfam" id="PF00324"/>
    </source>
</evidence>
<proteinExistence type="inferred from homology"/>
<feature type="transmembrane region" description="Helical" evidence="8">
    <location>
        <begin position="160"/>
        <end position="183"/>
    </location>
</feature>
<dbReference type="Pfam" id="PF03522">
    <property type="entry name" value="SLC12"/>
    <property type="match status" value="1"/>
</dbReference>
<feature type="transmembrane region" description="Helical" evidence="8">
    <location>
        <begin position="252"/>
        <end position="271"/>
    </location>
</feature>
<feature type="region of interest" description="Disordered" evidence="7">
    <location>
        <begin position="1024"/>
        <end position="1144"/>
    </location>
</feature>
<feature type="region of interest" description="Disordered" evidence="7">
    <location>
        <begin position="928"/>
        <end position="955"/>
    </location>
</feature>
<keyword evidence="3" id="KW-0813">Transport</keyword>
<feature type="compositionally biased region" description="Basic residues" evidence="7">
    <location>
        <begin position="66"/>
        <end position="76"/>
    </location>
</feature>
<dbReference type="GO" id="GO:0015379">
    <property type="term" value="F:potassium:chloride symporter activity"/>
    <property type="evidence" value="ECO:0007669"/>
    <property type="project" value="TreeGrafter"/>
</dbReference>
<keyword evidence="4 8" id="KW-0812">Transmembrane</keyword>
<feature type="transmembrane region" description="Helical" evidence="8">
    <location>
        <begin position="529"/>
        <end position="547"/>
    </location>
</feature>
<evidence type="ECO:0000256" key="7">
    <source>
        <dbReference type="SAM" id="MobiDB-lite"/>
    </source>
</evidence>
<sequence length="1234" mass="133941">MSRFVSAGEADYESLEQKLLLRQAVEETGDTTGNQQTSAEALGPDLEAQTSSAKDPSRDASPPSQKNRHNHVRPHRRNSDVDPDPSSPLLRGSDEVASDAGAASVTGAGVRRVPGMIHHTDNIPRKLGTWDGVFVPVTLNVLGIILFLRFGFILGQAGLLGSLLLLVISYGVDTLTVLSLNAISTNGQVRGGGAYYLISRSLGPEFGGSIGLVFFFGQAFNAAMNVLGCVESLIGTLGQSHAGHGFLPEGSWYLYLYGTLVLWVSTLICLFGSSLFSRATMLLAVILTMAVLSIPISALVVAPFDDVSRDIYYSSWSWTTFTENLWPHFTAGAAGSSTAPAPESWRSVFGVLFPAVCGILAGASMSGDLRKPSKSIPKGTNWSLVFTFALYVFAFVIMAATIPRESLYRNVGIVGDVAVWPAIVVLGELASCSFSALMGVMACAKVLQAIARDDLLPLLTVFAQGTSSGDVPIHALFATGFVCQMVLLLDSINLIAQLVTMTTLLTFAVLCAATFALKAGGAPSFRPSFQYWNIWTAGAGTLFSFGAMLFADAYVACVCVAVTALLFILIQVLCPPKPWGDVSHNVTYHFVRKYLLRLDERKGHVKYWRPQILLLANNPRTEWNLIIFCNSLKKGALYVLGHVLKGDFQRCLPELRQQHLAWLKLVDVSGVKSFVDVVIARDEREGARNLILSSGLGGMRPNIIVLSFPSELQKPSTVPDEVIGANSAQFKPCRSALLPEIRALPTDTARKETPIRCETFVGILEDALALNKALAVAYGFEAMCLPGPSKLARYQHPEQEQFIDLWPIQIATHSNSAAPSWDTYTMVLQLGTILSFTGTWSRHKLRVSVFVEHAEEADAEQARVRMLLDNLRIPASLRVFCLSSGNVPRYDAIVRGKRALDSEVTEALQDNSWWAHVCSARVAHQQAAQQRSEPIDLAAKKTTPTPRSSKSKQNRRMFGVSLPEEHLAYHFNNIRIGLAHPRARSTSDSDSDQDSDEMANVSADDVWEDELARLAVDWDPKYLTRGRRSTGHDRSVSDLSETPTSYGTLSSSQRTVTLSRNRSNRSARSTPPPPSAAGSENGSEPTPRLSPKAFRGNLLSPVDKSSRNSSRSGSLASSRANSRSSSRLSFQSQPMIPTSSSSLPPPVFASGDPFHLSFNELPNLVQYMILNELIRVNSDAATSVVLTALPAPEPGTSTSREDSKAYLQQLQRLYGGGPPVMGVHATTLTMTMSL</sequence>
<feature type="transmembrane region" description="Helical" evidence="8">
    <location>
        <begin position="195"/>
        <end position="217"/>
    </location>
</feature>
<dbReference type="GO" id="GO:0055075">
    <property type="term" value="P:potassium ion homeostasis"/>
    <property type="evidence" value="ECO:0007669"/>
    <property type="project" value="TreeGrafter"/>
</dbReference>
<protein>
    <recommendedName>
        <fullName evidence="13">Vacuolar cation-chloride cotransporter 1</fullName>
    </recommendedName>
</protein>
<feature type="domain" description="Amino acid permease/ SLC12A" evidence="9">
    <location>
        <begin position="133"/>
        <end position="613"/>
    </location>
</feature>
<feature type="transmembrane region" description="Helical" evidence="8">
    <location>
        <begin position="422"/>
        <end position="450"/>
    </location>
</feature>
<feature type="transmembrane region" description="Helical" evidence="8">
    <location>
        <begin position="384"/>
        <end position="402"/>
    </location>
</feature>
<evidence type="ECO:0000256" key="8">
    <source>
        <dbReference type="SAM" id="Phobius"/>
    </source>
</evidence>
<feature type="transmembrane region" description="Helical" evidence="8">
    <location>
        <begin position="345"/>
        <end position="363"/>
    </location>
</feature>
<evidence type="ECO:0000256" key="3">
    <source>
        <dbReference type="ARBA" id="ARBA00022448"/>
    </source>
</evidence>
<feature type="transmembrane region" description="Helical" evidence="8">
    <location>
        <begin position="133"/>
        <end position="154"/>
    </location>
</feature>
<feature type="domain" description="SLC12A transporter C-terminal" evidence="10">
    <location>
        <begin position="625"/>
        <end position="713"/>
    </location>
</feature>
<keyword evidence="12" id="KW-1185">Reference proteome</keyword>
<feature type="transmembrane region" description="Helical" evidence="8">
    <location>
        <begin position="283"/>
        <end position="304"/>
    </location>
</feature>
<dbReference type="GO" id="GO:0006884">
    <property type="term" value="P:cell volume homeostasis"/>
    <property type="evidence" value="ECO:0007669"/>
    <property type="project" value="TreeGrafter"/>
</dbReference>
<dbReference type="InterPro" id="IPR004842">
    <property type="entry name" value="SLC12A_fam"/>
</dbReference>
<dbReference type="InterPro" id="IPR004841">
    <property type="entry name" value="AA-permease/SLC12A_dom"/>
</dbReference>
<feature type="transmembrane region" description="Helical" evidence="8">
    <location>
        <begin position="553"/>
        <end position="574"/>
    </location>
</feature>
<accession>A0AAJ5YRI0</accession>
<dbReference type="PANTHER" id="PTHR11827:SF72">
    <property type="entry name" value="GH08340P"/>
    <property type="match status" value="1"/>
</dbReference>
<feature type="compositionally biased region" description="Low complexity" evidence="7">
    <location>
        <begin position="1107"/>
        <end position="1129"/>
    </location>
</feature>
<keyword evidence="6 8" id="KW-0472">Membrane</keyword>
<evidence type="ECO:0000256" key="6">
    <source>
        <dbReference type="ARBA" id="ARBA00023136"/>
    </source>
</evidence>
<dbReference type="GO" id="GO:0055064">
    <property type="term" value="P:chloride ion homeostasis"/>
    <property type="evidence" value="ECO:0007669"/>
    <property type="project" value="TreeGrafter"/>
</dbReference>
<dbReference type="AlphaFoldDB" id="A0AAJ5YRI0"/>
<dbReference type="Pfam" id="PF00324">
    <property type="entry name" value="AA_permease"/>
    <property type="match status" value="1"/>
</dbReference>
<feature type="region of interest" description="Disordered" evidence="7">
    <location>
        <begin position="23"/>
        <end position="103"/>
    </location>
</feature>
<keyword evidence="5 8" id="KW-1133">Transmembrane helix</keyword>
<dbReference type="Gene3D" id="1.20.1740.10">
    <property type="entry name" value="Amino acid/polyamine transporter I"/>
    <property type="match status" value="1"/>
</dbReference>
<feature type="transmembrane region" description="Helical" evidence="8">
    <location>
        <begin position="495"/>
        <end position="517"/>
    </location>
</feature>
<evidence type="ECO:0000313" key="11">
    <source>
        <dbReference type="EMBL" id="WFC99333.1"/>
    </source>
</evidence>
<feature type="compositionally biased region" description="Polar residues" evidence="7">
    <location>
        <begin position="1130"/>
        <end position="1142"/>
    </location>
</feature>
<evidence type="ECO:0000313" key="12">
    <source>
        <dbReference type="Proteomes" id="UP001219567"/>
    </source>
</evidence>
<dbReference type="FunFam" id="1.20.1740.10:FF:000013">
    <property type="entry name" value="Solute carrier family 12 member"/>
    <property type="match status" value="1"/>
</dbReference>
<organism evidence="11 12">
    <name type="scientific">Malassezia yamatoensis</name>
    <dbReference type="NCBI Taxonomy" id="253288"/>
    <lineage>
        <taxon>Eukaryota</taxon>
        <taxon>Fungi</taxon>
        <taxon>Dikarya</taxon>
        <taxon>Basidiomycota</taxon>
        <taxon>Ustilaginomycotina</taxon>
        <taxon>Malasseziomycetes</taxon>
        <taxon>Malasseziales</taxon>
        <taxon>Malasseziaceae</taxon>
        <taxon>Malassezia</taxon>
    </lineage>
</organism>
<dbReference type="Proteomes" id="UP001219567">
    <property type="component" value="Chromosome 2"/>
</dbReference>
<evidence type="ECO:0000259" key="10">
    <source>
        <dbReference type="Pfam" id="PF03522"/>
    </source>
</evidence>
<dbReference type="EMBL" id="CP119944">
    <property type="protein sequence ID" value="WFC99333.1"/>
    <property type="molecule type" value="Genomic_DNA"/>
</dbReference>
<dbReference type="GO" id="GO:0005774">
    <property type="term" value="C:vacuolar membrane"/>
    <property type="evidence" value="ECO:0007669"/>
    <property type="project" value="TreeGrafter"/>
</dbReference>
<gene>
    <name evidence="11" type="ORF">MYAM1_002077</name>
</gene>
<feature type="compositionally biased region" description="Polar residues" evidence="7">
    <location>
        <begin position="1037"/>
        <end position="1058"/>
    </location>
</feature>
<evidence type="ECO:0000256" key="5">
    <source>
        <dbReference type="ARBA" id="ARBA00022989"/>
    </source>
</evidence>
<evidence type="ECO:0000256" key="4">
    <source>
        <dbReference type="ARBA" id="ARBA00022692"/>
    </source>
</evidence>
<feature type="compositionally biased region" description="Polar residues" evidence="7">
    <location>
        <begin position="30"/>
        <end position="39"/>
    </location>
</feature>
<reference evidence="11 12" key="1">
    <citation type="submission" date="2023-03" db="EMBL/GenBank/DDBJ databases">
        <title>Mating type loci evolution in Malassezia.</title>
        <authorList>
            <person name="Coelho M.A."/>
        </authorList>
    </citation>
    <scope>NUCLEOTIDE SEQUENCE [LARGE SCALE GENOMIC DNA]</scope>
    <source>
        <strain evidence="11 12">CBS 9725</strain>
    </source>
</reference>
<evidence type="ECO:0000256" key="2">
    <source>
        <dbReference type="ARBA" id="ARBA00010593"/>
    </source>
</evidence>
<comment type="subcellular location">
    <subcellularLocation>
        <location evidence="1">Membrane</location>
        <topology evidence="1">Multi-pass membrane protein</topology>
    </subcellularLocation>
</comment>
<name>A0AAJ5YRI0_9BASI</name>
<dbReference type="PANTHER" id="PTHR11827">
    <property type="entry name" value="SOLUTE CARRIER FAMILY 12, CATION COTRANSPORTERS"/>
    <property type="match status" value="1"/>
</dbReference>
<evidence type="ECO:0000256" key="1">
    <source>
        <dbReference type="ARBA" id="ARBA00004141"/>
    </source>
</evidence>
<comment type="similarity">
    <text evidence="2">Belongs to the SLC12A transporter family.</text>
</comment>
<dbReference type="InterPro" id="IPR018491">
    <property type="entry name" value="SLC12_C"/>
</dbReference>
<feature type="compositionally biased region" description="Low complexity" evidence="7">
    <location>
        <begin position="1059"/>
        <end position="1069"/>
    </location>
</feature>
<evidence type="ECO:0008006" key="13">
    <source>
        <dbReference type="Google" id="ProtNLM"/>
    </source>
</evidence>